<evidence type="ECO:0000313" key="3">
    <source>
        <dbReference type="Proteomes" id="UP000299102"/>
    </source>
</evidence>
<proteinExistence type="predicted"/>
<gene>
    <name evidence="2" type="ORF">EVAR_59151_1</name>
</gene>
<dbReference type="EMBL" id="BGZK01001415">
    <property type="protein sequence ID" value="GBP79477.1"/>
    <property type="molecule type" value="Genomic_DNA"/>
</dbReference>
<dbReference type="AlphaFoldDB" id="A0A4C1YYJ2"/>
<protein>
    <submittedName>
        <fullName evidence="2">Uncharacterized protein</fullName>
    </submittedName>
</protein>
<dbReference type="Proteomes" id="UP000299102">
    <property type="component" value="Unassembled WGS sequence"/>
</dbReference>
<evidence type="ECO:0000313" key="2">
    <source>
        <dbReference type="EMBL" id="GBP79477.1"/>
    </source>
</evidence>
<reference evidence="2 3" key="1">
    <citation type="journal article" date="2019" name="Commun. Biol.">
        <title>The bagworm genome reveals a unique fibroin gene that provides high tensile strength.</title>
        <authorList>
            <person name="Kono N."/>
            <person name="Nakamura H."/>
            <person name="Ohtoshi R."/>
            <person name="Tomita M."/>
            <person name="Numata K."/>
            <person name="Arakawa K."/>
        </authorList>
    </citation>
    <scope>NUCLEOTIDE SEQUENCE [LARGE SCALE GENOMIC DNA]</scope>
</reference>
<accession>A0A4C1YYJ2</accession>
<sequence length="81" mass="8653">MFTVQPLENFAVTRTNGSGVIADVAEELREEASTPAPRRTLPADPQKNLAGQTVGSAPRHRINRASVEAVPSPSICDNEIV</sequence>
<name>A0A4C1YYJ2_EUMVA</name>
<keyword evidence="3" id="KW-1185">Reference proteome</keyword>
<comment type="caution">
    <text evidence="2">The sequence shown here is derived from an EMBL/GenBank/DDBJ whole genome shotgun (WGS) entry which is preliminary data.</text>
</comment>
<feature type="region of interest" description="Disordered" evidence="1">
    <location>
        <begin position="29"/>
        <end position="81"/>
    </location>
</feature>
<evidence type="ECO:0000256" key="1">
    <source>
        <dbReference type="SAM" id="MobiDB-lite"/>
    </source>
</evidence>
<organism evidence="2 3">
    <name type="scientific">Eumeta variegata</name>
    <name type="common">Bagworm moth</name>
    <name type="synonym">Eumeta japonica</name>
    <dbReference type="NCBI Taxonomy" id="151549"/>
    <lineage>
        <taxon>Eukaryota</taxon>
        <taxon>Metazoa</taxon>
        <taxon>Ecdysozoa</taxon>
        <taxon>Arthropoda</taxon>
        <taxon>Hexapoda</taxon>
        <taxon>Insecta</taxon>
        <taxon>Pterygota</taxon>
        <taxon>Neoptera</taxon>
        <taxon>Endopterygota</taxon>
        <taxon>Lepidoptera</taxon>
        <taxon>Glossata</taxon>
        <taxon>Ditrysia</taxon>
        <taxon>Tineoidea</taxon>
        <taxon>Psychidae</taxon>
        <taxon>Oiketicinae</taxon>
        <taxon>Eumeta</taxon>
    </lineage>
</organism>